<feature type="transmembrane region" description="Helical" evidence="13">
    <location>
        <begin position="186"/>
        <end position="207"/>
    </location>
</feature>
<dbReference type="Pfam" id="PF02628">
    <property type="entry name" value="COX15-CtaA"/>
    <property type="match status" value="1"/>
</dbReference>
<keyword evidence="10" id="KW-1015">Disulfide bond</keyword>
<evidence type="ECO:0000256" key="11">
    <source>
        <dbReference type="ARBA" id="ARBA00023444"/>
    </source>
</evidence>
<evidence type="ECO:0000256" key="12">
    <source>
        <dbReference type="SAM" id="MobiDB-lite"/>
    </source>
</evidence>
<evidence type="ECO:0000313" key="15">
    <source>
        <dbReference type="Proteomes" id="UP000293764"/>
    </source>
</evidence>
<proteinExistence type="predicted"/>
<dbReference type="AlphaFoldDB" id="A0A4Q5MY38"/>
<evidence type="ECO:0000256" key="3">
    <source>
        <dbReference type="ARBA" id="ARBA00022692"/>
    </source>
</evidence>
<feature type="transmembrane region" description="Helical" evidence="13">
    <location>
        <begin position="288"/>
        <end position="309"/>
    </location>
</feature>
<comment type="subcellular location">
    <subcellularLocation>
        <location evidence="1">Membrane</location>
        <topology evidence="1">Multi-pass membrane protein</topology>
    </subcellularLocation>
</comment>
<evidence type="ECO:0000256" key="2">
    <source>
        <dbReference type="ARBA" id="ARBA00022475"/>
    </source>
</evidence>
<dbReference type="EMBL" id="SDWW01000031">
    <property type="protein sequence ID" value="RYV50575.1"/>
    <property type="molecule type" value="Genomic_DNA"/>
</dbReference>
<dbReference type="OrthoDB" id="5241540at2"/>
<feature type="transmembrane region" description="Helical" evidence="13">
    <location>
        <begin position="147"/>
        <end position="166"/>
    </location>
</feature>
<dbReference type="InterPro" id="IPR003780">
    <property type="entry name" value="COX15/CtaA_fam"/>
</dbReference>
<comment type="caution">
    <text evidence="14">The sequence shown here is derived from an EMBL/GenBank/DDBJ whole genome shotgun (WGS) entry which is preliminary data.</text>
</comment>
<organism evidence="14 15">
    <name type="scientific">Pengzhenrongella frigida</name>
    <dbReference type="NCBI Taxonomy" id="1259133"/>
    <lineage>
        <taxon>Bacteria</taxon>
        <taxon>Bacillati</taxon>
        <taxon>Actinomycetota</taxon>
        <taxon>Actinomycetes</taxon>
        <taxon>Micrococcales</taxon>
        <taxon>Pengzhenrongella</taxon>
    </lineage>
</organism>
<keyword evidence="2" id="KW-1003">Cell membrane</keyword>
<protein>
    <submittedName>
        <fullName evidence="14">Cytochrome oxidase assembly protein</fullName>
    </submittedName>
</protein>
<keyword evidence="7" id="KW-0408">Iron</keyword>
<evidence type="ECO:0000256" key="1">
    <source>
        <dbReference type="ARBA" id="ARBA00004141"/>
    </source>
</evidence>
<sequence length="314" mass="32528">MVPSAPVSADVGRGGGRRPAGPFARATRWTRPVLVANLVAQVAIIVTGGAVRLTGSGLGCSTWPQCEPGAFTPILHGATSIHPFIEFGNRTLTGVLGLIAILVAVLVFTDRRRATSFRVLGLVPLIGVVLQAVLGGVTVLLDLDPAVVGLHLLLSMAIVAVSTVLLSRFDEGDARPERLVAPRTAAIAWALAPAAALVLALGVVVTGSGPHGGDTEVAYRFAVDPILIARLHSGSVWLFLGLLAALLVALFRGGAPARARRAALVLLATTAAQGLIGYVQYFTGLPEVLVALHMLGAALLTVATTWALLTLRRR</sequence>
<accession>A0A4Q5MY38</accession>
<name>A0A4Q5MY38_9MICO</name>
<feature type="transmembrane region" description="Helical" evidence="13">
    <location>
        <begin position="227"/>
        <end position="251"/>
    </location>
</feature>
<dbReference type="PANTHER" id="PTHR35457:SF1">
    <property type="entry name" value="HEME A SYNTHASE"/>
    <property type="match status" value="1"/>
</dbReference>
<keyword evidence="9 13" id="KW-0472">Membrane</keyword>
<keyword evidence="3 13" id="KW-0812">Transmembrane</keyword>
<feature type="transmembrane region" description="Helical" evidence="13">
    <location>
        <begin position="91"/>
        <end position="108"/>
    </location>
</feature>
<evidence type="ECO:0000256" key="9">
    <source>
        <dbReference type="ARBA" id="ARBA00023136"/>
    </source>
</evidence>
<keyword evidence="6" id="KW-0560">Oxidoreductase</keyword>
<dbReference type="PANTHER" id="PTHR35457">
    <property type="entry name" value="HEME A SYNTHASE"/>
    <property type="match status" value="1"/>
</dbReference>
<evidence type="ECO:0000256" key="10">
    <source>
        <dbReference type="ARBA" id="ARBA00023157"/>
    </source>
</evidence>
<comment type="pathway">
    <text evidence="11">Porphyrin-containing compound metabolism.</text>
</comment>
<dbReference type="InterPro" id="IPR050450">
    <property type="entry name" value="COX15/CtaA_HemeA_synthase"/>
</dbReference>
<feature type="region of interest" description="Disordered" evidence="12">
    <location>
        <begin position="1"/>
        <end position="22"/>
    </location>
</feature>
<evidence type="ECO:0000256" key="4">
    <source>
        <dbReference type="ARBA" id="ARBA00022723"/>
    </source>
</evidence>
<dbReference type="Proteomes" id="UP000293764">
    <property type="component" value="Unassembled WGS sequence"/>
</dbReference>
<evidence type="ECO:0000256" key="8">
    <source>
        <dbReference type="ARBA" id="ARBA00023133"/>
    </source>
</evidence>
<dbReference type="GO" id="GO:0016491">
    <property type="term" value="F:oxidoreductase activity"/>
    <property type="evidence" value="ECO:0007669"/>
    <property type="project" value="UniProtKB-KW"/>
</dbReference>
<feature type="transmembrane region" description="Helical" evidence="13">
    <location>
        <begin position="120"/>
        <end position="141"/>
    </location>
</feature>
<keyword evidence="15" id="KW-1185">Reference proteome</keyword>
<evidence type="ECO:0000256" key="6">
    <source>
        <dbReference type="ARBA" id="ARBA00023002"/>
    </source>
</evidence>
<evidence type="ECO:0000256" key="5">
    <source>
        <dbReference type="ARBA" id="ARBA00022989"/>
    </source>
</evidence>
<feature type="transmembrane region" description="Helical" evidence="13">
    <location>
        <begin position="263"/>
        <end position="282"/>
    </location>
</feature>
<keyword evidence="8" id="KW-0350">Heme biosynthesis</keyword>
<keyword evidence="4" id="KW-0479">Metal-binding</keyword>
<evidence type="ECO:0000313" key="14">
    <source>
        <dbReference type="EMBL" id="RYV50575.1"/>
    </source>
</evidence>
<keyword evidence="5 13" id="KW-1133">Transmembrane helix</keyword>
<dbReference type="GO" id="GO:0046872">
    <property type="term" value="F:metal ion binding"/>
    <property type="evidence" value="ECO:0007669"/>
    <property type="project" value="UniProtKB-KW"/>
</dbReference>
<dbReference type="GO" id="GO:0016020">
    <property type="term" value="C:membrane"/>
    <property type="evidence" value="ECO:0007669"/>
    <property type="project" value="UniProtKB-SubCell"/>
</dbReference>
<feature type="transmembrane region" description="Helical" evidence="13">
    <location>
        <begin position="33"/>
        <end position="53"/>
    </location>
</feature>
<evidence type="ECO:0000256" key="13">
    <source>
        <dbReference type="SAM" id="Phobius"/>
    </source>
</evidence>
<evidence type="ECO:0000256" key="7">
    <source>
        <dbReference type="ARBA" id="ARBA00023004"/>
    </source>
</evidence>
<dbReference type="GO" id="GO:0006784">
    <property type="term" value="P:heme A biosynthetic process"/>
    <property type="evidence" value="ECO:0007669"/>
    <property type="project" value="InterPro"/>
</dbReference>
<gene>
    <name evidence="14" type="ORF">EUA98_13045</name>
</gene>
<reference evidence="14 15" key="1">
    <citation type="submission" date="2019-01" db="EMBL/GenBank/DDBJ databases">
        <title>Novel species of Cellulomonas.</title>
        <authorList>
            <person name="Liu Q."/>
            <person name="Xin Y.-H."/>
        </authorList>
    </citation>
    <scope>NUCLEOTIDE SEQUENCE [LARGE SCALE GENOMIC DNA]</scope>
    <source>
        <strain evidence="14 15">HLT2-17</strain>
    </source>
</reference>